<keyword evidence="1" id="KW-0812">Transmembrane</keyword>
<dbReference type="Proteomes" id="UP000176863">
    <property type="component" value="Unassembled WGS sequence"/>
</dbReference>
<comment type="caution">
    <text evidence="2">The sequence shown here is derived from an EMBL/GenBank/DDBJ whole genome shotgun (WGS) entry which is preliminary data.</text>
</comment>
<keyword evidence="1" id="KW-1133">Transmembrane helix</keyword>
<organism evidence="2 3">
    <name type="scientific">Candidatus Kaiserbacteria bacterium RIFCSPHIGHO2_01_FULL_53_29</name>
    <dbReference type="NCBI Taxonomy" id="1798480"/>
    <lineage>
        <taxon>Bacteria</taxon>
        <taxon>Candidatus Kaiseribacteriota</taxon>
    </lineage>
</organism>
<keyword evidence="1" id="KW-0472">Membrane</keyword>
<gene>
    <name evidence="2" type="ORF">A2851_05205</name>
</gene>
<accession>A0A1F6CTC6</accession>
<dbReference type="STRING" id="1798480.A2851_05205"/>
<dbReference type="AlphaFoldDB" id="A0A1F6CTC6"/>
<feature type="transmembrane region" description="Helical" evidence="1">
    <location>
        <begin position="50"/>
        <end position="69"/>
    </location>
</feature>
<evidence type="ECO:0000313" key="3">
    <source>
        <dbReference type="Proteomes" id="UP000176863"/>
    </source>
</evidence>
<reference evidence="2 3" key="1">
    <citation type="journal article" date="2016" name="Nat. Commun.">
        <title>Thousands of microbial genomes shed light on interconnected biogeochemical processes in an aquifer system.</title>
        <authorList>
            <person name="Anantharaman K."/>
            <person name="Brown C.T."/>
            <person name="Hug L.A."/>
            <person name="Sharon I."/>
            <person name="Castelle C.J."/>
            <person name="Probst A.J."/>
            <person name="Thomas B.C."/>
            <person name="Singh A."/>
            <person name="Wilkins M.J."/>
            <person name="Karaoz U."/>
            <person name="Brodie E.L."/>
            <person name="Williams K.H."/>
            <person name="Hubbard S.S."/>
            <person name="Banfield J.F."/>
        </authorList>
    </citation>
    <scope>NUCLEOTIDE SEQUENCE [LARGE SCALE GENOMIC DNA]</scope>
</reference>
<protein>
    <submittedName>
        <fullName evidence="2">Uncharacterized protein</fullName>
    </submittedName>
</protein>
<feature type="transmembrane region" description="Helical" evidence="1">
    <location>
        <begin position="90"/>
        <end position="111"/>
    </location>
</feature>
<name>A0A1F6CTC6_9BACT</name>
<evidence type="ECO:0000256" key="1">
    <source>
        <dbReference type="SAM" id="Phobius"/>
    </source>
</evidence>
<dbReference type="EMBL" id="MFKT01000029">
    <property type="protein sequence ID" value="OGG52413.1"/>
    <property type="molecule type" value="Genomic_DNA"/>
</dbReference>
<sequence length="130" mass="14213">MKKFLQYLRSRGRFVLYQVGTFVPLAQTPGSSKLGQLYATQGDLSNFVNSLFKFALVIGAIGAVLRIAYAGYLYMGAADMWSTKSAAKGILGEVTFGLLLLLAIYLILYQINPDILTLKALQNITPAKVD</sequence>
<proteinExistence type="predicted"/>
<evidence type="ECO:0000313" key="2">
    <source>
        <dbReference type="EMBL" id="OGG52413.1"/>
    </source>
</evidence>